<dbReference type="EMBL" id="VTEG01000003">
    <property type="protein sequence ID" value="TYS00306.1"/>
    <property type="molecule type" value="Genomic_DNA"/>
</dbReference>
<proteinExistence type="predicted"/>
<organism evidence="1 2">
    <name type="scientific">Rossellomorea vietnamensis</name>
    <dbReference type="NCBI Taxonomy" id="218284"/>
    <lineage>
        <taxon>Bacteria</taxon>
        <taxon>Bacillati</taxon>
        <taxon>Bacillota</taxon>
        <taxon>Bacilli</taxon>
        <taxon>Bacillales</taxon>
        <taxon>Bacillaceae</taxon>
        <taxon>Rossellomorea</taxon>
    </lineage>
</organism>
<gene>
    <name evidence="1" type="ORF">FZC84_07115</name>
</gene>
<name>A0A5D4MGW6_9BACI</name>
<sequence>MKKLAVILFILSIFFELHATKFSGEALANLEFKIEMTPWDKVEELLPRNSNFTVIDVGTGKRFKVQRRAGSSHADVQPLTHHDTKIMKEIYGGEWSWMRRAVLIQSDNLLIAGSMHGMPHGAGAIQNGFPGHFCIHFKGSTTHKTQSPDLSHHLMILKAGGKLDSYLNGLAPKPLVDAFLAGIKNKDQDLIRRTITNRNADLKILNEIQAVKWQTSMVASKENSFIKEINADLKLHLNDKGPVSSRVSFTVVKTSPMAPWKVDESALIKLLKERKVVE</sequence>
<protein>
    <submittedName>
        <fullName evidence="1">Uncharacterized protein</fullName>
    </submittedName>
</protein>
<reference evidence="1 2" key="1">
    <citation type="submission" date="2019-08" db="EMBL/GenBank/DDBJ databases">
        <title>Bacillus genomes from the desert of Cuatro Cienegas, Coahuila.</title>
        <authorList>
            <person name="Olmedo-Alvarez G."/>
        </authorList>
    </citation>
    <scope>NUCLEOTIDE SEQUENCE [LARGE SCALE GENOMIC DNA]</scope>
    <source>
        <strain evidence="1 2">CH128b_4D</strain>
    </source>
</reference>
<dbReference type="RefSeq" id="WP_187444320.1">
    <property type="nucleotide sequence ID" value="NZ_VTEG01000003.1"/>
</dbReference>
<accession>A0A5D4MGW6</accession>
<dbReference type="Proteomes" id="UP000325182">
    <property type="component" value="Unassembled WGS sequence"/>
</dbReference>
<evidence type="ECO:0000313" key="1">
    <source>
        <dbReference type="EMBL" id="TYS00306.1"/>
    </source>
</evidence>
<comment type="caution">
    <text evidence="1">The sequence shown here is derived from an EMBL/GenBank/DDBJ whole genome shotgun (WGS) entry which is preliminary data.</text>
</comment>
<evidence type="ECO:0000313" key="2">
    <source>
        <dbReference type="Proteomes" id="UP000325182"/>
    </source>
</evidence>
<dbReference type="AlphaFoldDB" id="A0A5D4MGW6"/>